<reference evidence="8 9" key="1">
    <citation type="journal article" date="2016" name="Appl. Environ. Microbiol.">
        <title>Lack of Overt Genome Reduction in the Bryostatin-Producing Bryozoan Symbiont "Candidatus Endobugula sertula".</title>
        <authorList>
            <person name="Miller I.J."/>
            <person name="Vanee N."/>
            <person name="Fong S.S."/>
            <person name="Lim-Fong G.E."/>
            <person name="Kwan J.C."/>
        </authorList>
    </citation>
    <scope>NUCLEOTIDE SEQUENCE [LARGE SCALE GENOMIC DNA]</scope>
    <source>
        <strain evidence="8">AB1-4</strain>
    </source>
</reference>
<dbReference type="EMBL" id="MDLC01000008">
    <property type="protein sequence ID" value="ODS24480.1"/>
    <property type="molecule type" value="Genomic_DNA"/>
</dbReference>
<dbReference type="Pfam" id="PF02465">
    <property type="entry name" value="FliD_N"/>
    <property type="match status" value="1"/>
</dbReference>
<dbReference type="InterPro" id="IPR040026">
    <property type="entry name" value="FliD"/>
</dbReference>
<evidence type="ECO:0000313" key="9">
    <source>
        <dbReference type="Proteomes" id="UP000242502"/>
    </source>
</evidence>
<comment type="function">
    <text evidence="5">Required for morphogenesis and for the elongation of the flagellar filament by facilitating polymerization of the flagellin monomers at the tip of growing filament. Forms a capping structure, which prevents flagellin subunits (transported through the central channel of the flagellum) from leaking out without polymerization at the distal end.</text>
</comment>
<keyword evidence="4 5" id="KW-0975">Bacterial flagellum</keyword>
<evidence type="ECO:0000256" key="2">
    <source>
        <dbReference type="ARBA" id="ARBA00011255"/>
    </source>
</evidence>
<keyword evidence="3" id="KW-0175">Coiled coil</keyword>
<evidence type="ECO:0000259" key="6">
    <source>
        <dbReference type="Pfam" id="PF02465"/>
    </source>
</evidence>
<comment type="subcellular location">
    <subcellularLocation>
        <location evidence="5">Secreted</location>
    </subcellularLocation>
    <subcellularLocation>
        <location evidence="5">Bacterial flagellum</location>
    </subcellularLocation>
</comment>
<dbReference type="Proteomes" id="UP000242502">
    <property type="component" value="Unassembled WGS sequence"/>
</dbReference>
<dbReference type="InterPro" id="IPR003481">
    <property type="entry name" value="FliD_N"/>
</dbReference>
<evidence type="ECO:0000256" key="4">
    <source>
        <dbReference type="ARBA" id="ARBA00023143"/>
    </source>
</evidence>
<dbReference type="GO" id="GO:0007155">
    <property type="term" value="P:cell adhesion"/>
    <property type="evidence" value="ECO:0007669"/>
    <property type="project" value="InterPro"/>
</dbReference>
<keyword evidence="5" id="KW-0964">Secreted</keyword>
<feature type="domain" description="Flagellar hook-associated protein 2 N-terminal" evidence="6">
    <location>
        <begin position="13"/>
        <end position="111"/>
    </location>
</feature>
<comment type="caution">
    <text evidence="8">The sequence shown here is derived from an EMBL/GenBank/DDBJ whole genome shotgun (WGS) entry which is preliminary data.</text>
</comment>
<dbReference type="GO" id="GO:0009424">
    <property type="term" value="C:bacterial-type flagellum hook"/>
    <property type="evidence" value="ECO:0007669"/>
    <property type="project" value="UniProtKB-UniRule"/>
</dbReference>
<gene>
    <name evidence="8" type="ORF">AB835_03285</name>
</gene>
<feature type="domain" description="Flagellar hook-associated protein 2 C-terminal" evidence="7">
    <location>
        <begin position="245"/>
        <end position="399"/>
    </location>
</feature>
<dbReference type="Pfam" id="PF07195">
    <property type="entry name" value="FliD_C"/>
    <property type="match status" value="1"/>
</dbReference>
<evidence type="ECO:0000256" key="1">
    <source>
        <dbReference type="ARBA" id="ARBA00009764"/>
    </source>
</evidence>
<comment type="similarity">
    <text evidence="1 5">Belongs to the FliD family.</text>
</comment>
<dbReference type="PANTHER" id="PTHR30288">
    <property type="entry name" value="FLAGELLAR CAP/ASSEMBLY PROTEIN FLID"/>
    <property type="match status" value="1"/>
</dbReference>
<dbReference type="AlphaFoldDB" id="A0A1D2QSI2"/>
<sequence length="615" mass="63089">MSQNIVNALGAGSGIDTQALVASLVEVERAAPQQRIDNKRETAETQISDFGLLSSALSTLQAAADTLGKADTFNSKEASFSDSTAFIPVSLDPSTQVGEYAFEVTQLAQAQSLSSVVFTNTTDAVGQGTLTFSFGSWDVVTPPANPTTFTGNATKADQVITIDSSNNTLAGLAKAINDANFGVQASVVNDGSGYRLVTRAESGLNNQLQITVSESGGSPSNTDNTGLSRFAFNTSAFQQTQNQIGQDSTLTVNGLSVSRSTNTIDDVVDGFEFTLSGLTAVNETVSVSISEDKSSGETAVRDFFTAYNTFLDALKPITGFNDETDTYGSLANDSLAKSIPSQIRQLLVGNVTGLGGTFTSLTNVGIRTELDGSLSIDEEDFSAAITDNYELFKNLFIPVNASSTDQIIINSSGSNTTEGEYAVVITQPPTKGNLVGADMVDTLVADLASVTAATSATLTGAVPTAVLSDFVATSGTFTAAAATATELLDLTGGSSNYEFTITVDGVTSASAISLAASNYANHTALAAGLQTAINNDANISGVTVTYDTDHFVFTSSTTGASSSIAFSGLAANATELGISATSGTNGTGGANDYDFTIAVDGTTSGTISVTPGCYL</sequence>
<evidence type="ECO:0000313" key="8">
    <source>
        <dbReference type="EMBL" id="ODS24480.1"/>
    </source>
</evidence>
<evidence type="ECO:0000256" key="5">
    <source>
        <dbReference type="RuleBase" id="RU362066"/>
    </source>
</evidence>
<protein>
    <recommendedName>
        <fullName evidence="5">Flagellar hook-associated protein 2</fullName>
        <shortName evidence="5">HAP2</shortName>
    </recommendedName>
    <alternativeName>
        <fullName evidence="5">Flagellar cap protein</fullName>
    </alternativeName>
</protein>
<dbReference type="GO" id="GO:0071973">
    <property type="term" value="P:bacterial-type flagellum-dependent cell motility"/>
    <property type="evidence" value="ECO:0007669"/>
    <property type="project" value="TreeGrafter"/>
</dbReference>
<accession>A0A1D2QSI2</accession>
<dbReference type="GO" id="GO:0009421">
    <property type="term" value="C:bacterial-type flagellum filament cap"/>
    <property type="evidence" value="ECO:0007669"/>
    <property type="project" value="InterPro"/>
</dbReference>
<dbReference type="GO" id="GO:0005576">
    <property type="term" value="C:extracellular region"/>
    <property type="evidence" value="ECO:0007669"/>
    <property type="project" value="UniProtKB-SubCell"/>
</dbReference>
<proteinExistence type="inferred from homology"/>
<comment type="subunit">
    <text evidence="2 5">Homopentamer.</text>
</comment>
<organism evidence="8 9">
    <name type="scientific">Candidatus Endobugula sertula</name>
    <name type="common">Bugula neritina bacterial symbiont</name>
    <dbReference type="NCBI Taxonomy" id="62101"/>
    <lineage>
        <taxon>Bacteria</taxon>
        <taxon>Pseudomonadati</taxon>
        <taxon>Pseudomonadota</taxon>
        <taxon>Gammaproteobacteria</taxon>
        <taxon>Cellvibrionales</taxon>
        <taxon>Cellvibrionaceae</taxon>
        <taxon>Candidatus Endobugula</taxon>
    </lineage>
</organism>
<evidence type="ECO:0000256" key="3">
    <source>
        <dbReference type="ARBA" id="ARBA00023054"/>
    </source>
</evidence>
<name>A0A1D2QSI2_9GAMM</name>
<dbReference type="PANTHER" id="PTHR30288:SF0">
    <property type="entry name" value="FLAGELLAR HOOK-ASSOCIATED PROTEIN 2"/>
    <property type="match status" value="1"/>
</dbReference>
<evidence type="ECO:0000259" key="7">
    <source>
        <dbReference type="Pfam" id="PF07195"/>
    </source>
</evidence>
<dbReference type="STRING" id="62101.AB835_03285"/>
<dbReference type="InterPro" id="IPR010809">
    <property type="entry name" value="FliD_C"/>
</dbReference>